<feature type="transmembrane region" description="Helical" evidence="1">
    <location>
        <begin position="288"/>
        <end position="307"/>
    </location>
</feature>
<feature type="transmembrane region" description="Helical" evidence="1">
    <location>
        <begin position="44"/>
        <end position="64"/>
    </location>
</feature>
<proteinExistence type="predicted"/>
<dbReference type="PANTHER" id="PTHR41983">
    <property type="entry name" value="SHORT-CHAIN FATTY ACID TRANSPORTER-RELATED"/>
    <property type="match status" value="1"/>
</dbReference>
<sequence>MLPQAFSLACQQQNKLKKILGDNVLDRAAKPMVSLVDKYLPDPYLFVIILTLLSFVAAMVFQGHSPMAVVEMWGDGFWNLLTFSMQMLLVLVTGFMMASTPLVRGILNRIAGLARTPGQAIVLVTFIALIASWINWGFGLVVGALFAKALARQSRVHYPLLIASAYSGFIVWHGGLAGSIPLTIATENHFTADVIGVIGTSETIFAFFNLAIVAALFIIVPLVNRLMLPNERDSVYADPKILNDEPDTSVVINRPADYLENSRTLAWLIGFSGIAFIFQYFIEGGGLNLNIVNFMFLFVAIILHQTPKRLLASLNEAVKGGAGIVIQFPFYAGIMSVMTASGLAASISTGFVSIASAESLPFWSFISAGVVNIFVPSGGGQWAVQAPVMLPAAQELGADISRVAMGVAWGDAWTNLLQPFWALPVLAIAGLKAKDIMGYCLMLLIVTGIIISAGLTWL</sequence>
<feature type="transmembrane region" description="Helical" evidence="1">
    <location>
        <begin position="412"/>
        <end position="431"/>
    </location>
</feature>
<feature type="transmembrane region" description="Helical" evidence="1">
    <location>
        <begin position="158"/>
        <end position="184"/>
    </location>
</feature>
<keyword evidence="1" id="KW-0472">Membrane</keyword>
<name>A0ABY1FLF0_9GAMM</name>
<evidence type="ECO:0000313" key="3">
    <source>
        <dbReference type="Proteomes" id="UP000199211"/>
    </source>
</evidence>
<gene>
    <name evidence="2" type="ORF">SAMN04487868_104122</name>
</gene>
<feature type="transmembrane region" description="Helical" evidence="1">
    <location>
        <begin position="328"/>
        <end position="355"/>
    </location>
</feature>
<accession>A0ABY1FLF0</accession>
<dbReference type="Proteomes" id="UP000199211">
    <property type="component" value="Unassembled WGS sequence"/>
</dbReference>
<reference evidence="2 3" key="1">
    <citation type="submission" date="2016-10" db="EMBL/GenBank/DDBJ databases">
        <authorList>
            <person name="Varghese N."/>
            <person name="Submissions S."/>
        </authorList>
    </citation>
    <scope>NUCLEOTIDE SEQUENCE [LARGE SCALE GENOMIC DNA]</scope>
    <source>
        <strain evidence="2 3">DSM 26291</strain>
    </source>
</reference>
<evidence type="ECO:0000256" key="1">
    <source>
        <dbReference type="SAM" id="Phobius"/>
    </source>
</evidence>
<keyword evidence="3" id="KW-1185">Reference proteome</keyword>
<feature type="transmembrane region" description="Helical" evidence="1">
    <location>
        <begin position="264"/>
        <end position="282"/>
    </location>
</feature>
<dbReference type="Pfam" id="PF02667">
    <property type="entry name" value="SCFA_trans"/>
    <property type="match status" value="1"/>
</dbReference>
<dbReference type="EMBL" id="FOTV01000004">
    <property type="protein sequence ID" value="SFL56812.1"/>
    <property type="molecule type" value="Genomic_DNA"/>
</dbReference>
<feature type="transmembrane region" description="Helical" evidence="1">
    <location>
        <begin position="120"/>
        <end position="146"/>
    </location>
</feature>
<feature type="transmembrane region" description="Helical" evidence="1">
    <location>
        <begin position="438"/>
        <end position="457"/>
    </location>
</feature>
<feature type="transmembrane region" description="Helical" evidence="1">
    <location>
        <begin position="204"/>
        <end position="223"/>
    </location>
</feature>
<comment type="caution">
    <text evidence="2">The sequence shown here is derived from an EMBL/GenBank/DDBJ whole genome shotgun (WGS) entry which is preliminary data.</text>
</comment>
<keyword evidence="1" id="KW-1133">Transmembrane helix</keyword>
<evidence type="ECO:0000313" key="2">
    <source>
        <dbReference type="EMBL" id="SFL56812.1"/>
    </source>
</evidence>
<organism evidence="2 3">
    <name type="scientific">Marinobacter salarius</name>
    <dbReference type="NCBI Taxonomy" id="1420917"/>
    <lineage>
        <taxon>Bacteria</taxon>
        <taxon>Pseudomonadati</taxon>
        <taxon>Pseudomonadota</taxon>
        <taxon>Gammaproteobacteria</taxon>
        <taxon>Pseudomonadales</taxon>
        <taxon>Marinobacteraceae</taxon>
        <taxon>Marinobacter</taxon>
    </lineage>
</organism>
<dbReference type="PANTHER" id="PTHR41983:SF2">
    <property type="entry name" value="SHORT-CHAIN FATTY ACID TRANSPORTER-RELATED"/>
    <property type="match status" value="1"/>
</dbReference>
<keyword evidence="1" id="KW-0812">Transmembrane</keyword>
<feature type="transmembrane region" description="Helical" evidence="1">
    <location>
        <begin position="76"/>
        <end position="100"/>
    </location>
</feature>
<protein>
    <submittedName>
        <fullName evidence="2">Short-chain fatty acids transporter</fullName>
    </submittedName>
</protein>
<dbReference type="InterPro" id="IPR006160">
    <property type="entry name" value="SCFA_transpt_AtoE"/>
</dbReference>